<dbReference type="HOGENOM" id="CLU_024677_0_0_10"/>
<feature type="signal peptide" evidence="1">
    <location>
        <begin position="1"/>
        <end position="19"/>
    </location>
</feature>
<protein>
    <submittedName>
        <fullName evidence="2">Uncharacterized protein</fullName>
    </submittedName>
</protein>
<dbReference type="PROSITE" id="PS51257">
    <property type="entry name" value="PROKAR_LIPOPROTEIN"/>
    <property type="match status" value="1"/>
</dbReference>
<feature type="chain" id="PRO_5002914158" evidence="1">
    <location>
        <begin position="20"/>
        <end position="586"/>
    </location>
</feature>
<dbReference type="InterPro" id="IPR017850">
    <property type="entry name" value="Alkaline_phosphatase_core_sf"/>
</dbReference>
<gene>
    <name evidence="2" type="ORF">HMPREF0765_3121</name>
</gene>
<dbReference type="AlphaFoldDB" id="C2G0M1"/>
<dbReference type="SUPFAM" id="SSF53649">
    <property type="entry name" value="Alkaline phosphatase-like"/>
    <property type="match status" value="1"/>
</dbReference>
<keyword evidence="1" id="KW-0732">Signal</keyword>
<comment type="caution">
    <text evidence="2">The sequence shown here is derived from an EMBL/GenBank/DDBJ whole genome shotgun (WGS) entry which is preliminary data.</text>
</comment>
<evidence type="ECO:0000313" key="2">
    <source>
        <dbReference type="EMBL" id="EEI91401.1"/>
    </source>
</evidence>
<dbReference type="GO" id="GO:0004553">
    <property type="term" value="F:hydrolase activity, hydrolyzing O-glycosyl compounds"/>
    <property type="evidence" value="ECO:0007669"/>
    <property type="project" value="UniProtKB-ARBA"/>
</dbReference>
<dbReference type="GO" id="GO:0005975">
    <property type="term" value="P:carbohydrate metabolic process"/>
    <property type="evidence" value="ECO:0007669"/>
    <property type="project" value="UniProtKB-ARBA"/>
</dbReference>
<sequence>MTIMNCKNIYISFATIAFASLALLFSCSKYDNPGPNFEEYELPPDTVVQRKVLLISIDGTVGKELKEIMPETIKSLIPNSKYSFRAIVGENTGDAPTWTSLMVGQTSATHHISNDDYLPEQGEDEHAELVYPTSFINRIEKLTPEKKTYAISQSTGLANVLLLDADESALAANDEDAKNKAVDYLKNRNVDIMVLQLTDVIKAGVNSSFSASSPEYVAAVKKDDQYVGEIINALKARANYKYEDWLIILTSNHGGTGNTYGGSSFQERNSFTLYHNPNFASSELNGEMITPVNFYGFDGSETNSPTEGVRARNANIGTTEDDYNPAKTKQLTIAAKIKINKNKARGDYYFDVPPFLSKTNARTGQTPGWSFFRNGNGVSFFTADGSVKNEMKVDNISRNGEWAHITGVIYQEGENVVSKFYLNGVLSATQSNKMDITKVLSPSALTFGFQGSTFFNQYVDFYMCDVMIFNKSLEETEVRALANKMGIAESDSYYANLKGYWPMQDNDKSGKFKNAISGKPDITLQGKYSYKVSANTLPFVDANKSILFQDIDITPQVYYWMGVKTQDTWKLEGSVFLNKFEVEFLK</sequence>
<dbReference type="InterPro" id="IPR013320">
    <property type="entry name" value="ConA-like_dom_sf"/>
</dbReference>
<dbReference type="Proteomes" id="UP000006241">
    <property type="component" value="Unassembled WGS sequence"/>
</dbReference>
<evidence type="ECO:0000256" key="1">
    <source>
        <dbReference type="SAM" id="SignalP"/>
    </source>
</evidence>
<evidence type="ECO:0000313" key="3">
    <source>
        <dbReference type="Proteomes" id="UP000006241"/>
    </source>
</evidence>
<name>C2G0M1_SPHSI</name>
<dbReference type="Gene3D" id="2.60.120.200">
    <property type="match status" value="1"/>
</dbReference>
<dbReference type="SUPFAM" id="SSF49899">
    <property type="entry name" value="Concanavalin A-like lectins/glucanases"/>
    <property type="match status" value="1"/>
</dbReference>
<reference evidence="2 3" key="1">
    <citation type="submission" date="2009-01" db="EMBL/GenBank/DDBJ databases">
        <authorList>
            <person name="Qin X."/>
            <person name="Bachman B."/>
            <person name="Battles P."/>
            <person name="Bell A."/>
            <person name="Bess C."/>
            <person name="Bickham C."/>
            <person name="Chaboub L."/>
            <person name="Chen D."/>
            <person name="Coyle M."/>
            <person name="Deiros D.R."/>
            <person name="Dinh H."/>
            <person name="Forbes L."/>
            <person name="Fowler G."/>
            <person name="Francisco L."/>
            <person name="Fu Q."/>
            <person name="Gubbala S."/>
            <person name="Hale W."/>
            <person name="Han Y."/>
            <person name="Hemphill L."/>
            <person name="Highlander S.K."/>
            <person name="Hirani K."/>
            <person name="Hogues M."/>
            <person name="Jackson L."/>
            <person name="Jakkamsetti A."/>
            <person name="Javaid M."/>
            <person name="Jiang H."/>
            <person name="Korchina V."/>
            <person name="Kovar C."/>
            <person name="Lara F."/>
            <person name="Lee S."/>
            <person name="Mata R."/>
            <person name="Mathew T."/>
            <person name="Moen C."/>
            <person name="Morales K."/>
            <person name="Munidasa M."/>
            <person name="Nazareth L."/>
            <person name="Ngo R."/>
            <person name="Nguyen L."/>
            <person name="Okwuonu G."/>
            <person name="Ongeri F."/>
            <person name="Patil S."/>
            <person name="Petrosino J."/>
            <person name="Pham C."/>
            <person name="Pham P."/>
            <person name="Pu L.-L."/>
            <person name="Puazo M."/>
            <person name="Raj R."/>
            <person name="Reid J."/>
            <person name="Rouhana J."/>
            <person name="Saada N."/>
            <person name="Shang Y."/>
            <person name="Simmons D."/>
            <person name="Thornton R."/>
            <person name="Warren J."/>
            <person name="Weissenberger G."/>
            <person name="Zhang J."/>
            <person name="Zhang L."/>
            <person name="Zhou C."/>
            <person name="Zhu D."/>
            <person name="Muzny D."/>
            <person name="Worley K."/>
            <person name="Gibbs R."/>
        </authorList>
    </citation>
    <scope>NUCLEOTIDE SEQUENCE [LARGE SCALE GENOMIC DNA]</scope>
    <source>
        <strain evidence="2 3">ATCC 33300</strain>
    </source>
</reference>
<accession>C2G0M1</accession>
<organism evidence="2 3">
    <name type="scientific">Sphingobacterium spiritivorum ATCC 33300</name>
    <dbReference type="NCBI Taxonomy" id="525372"/>
    <lineage>
        <taxon>Bacteria</taxon>
        <taxon>Pseudomonadati</taxon>
        <taxon>Bacteroidota</taxon>
        <taxon>Sphingobacteriia</taxon>
        <taxon>Sphingobacteriales</taxon>
        <taxon>Sphingobacteriaceae</taxon>
        <taxon>Sphingobacterium</taxon>
    </lineage>
</organism>
<dbReference type="Pfam" id="PF13385">
    <property type="entry name" value="Laminin_G_3"/>
    <property type="match status" value="1"/>
</dbReference>
<proteinExistence type="predicted"/>
<dbReference type="EMBL" id="ACHB01000070">
    <property type="protein sequence ID" value="EEI91401.1"/>
    <property type="molecule type" value="Genomic_DNA"/>
</dbReference>
<dbReference type="Gene3D" id="3.40.720.10">
    <property type="entry name" value="Alkaline Phosphatase, subunit A"/>
    <property type="match status" value="1"/>
</dbReference>